<sequence length="136" mass="15315">MLIRVVAYSSTRYTPEGAGVDGNGEKLGFHGFHELSNIPMVELSLPFDEILIIAIVKGELPSNYPHFLTKQIAAAVKDEKEWEYKAAYTKAKPWLKTNYPKEKGVLRLHMGSDQARQDGPKSGKSKDKEKSLKWHS</sequence>
<evidence type="ECO:0000256" key="1">
    <source>
        <dbReference type="SAM" id="MobiDB-lite"/>
    </source>
</evidence>
<feature type="compositionally biased region" description="Basic and acidic residues" evidence="1">
    <location>
        <begin position="115"/>
        <end position="136"/>
    </location>
</feature>
<accession>A0A0G2EY05</accession>
<reference evidence="2 3" key="2">
    <citation type="submission" date="2015-05" db="EMBL/GenBank/DDBJ databases">
        <title>Distinctive expansion of gene families associated with plant cell wall degradation and secondary metabolism in the genomes of grapevine trunk pathogens.</title>
        <authorList>
            <person name="Lawrence D.P."/>
            <person name="Travadon R."/>
            <person name="Rolshausen P.E."/>
            <person name="Baumgartner K."/>
        </authorList>
    </citation>
    <scope>NUCLEOTIDE SEQUENCE [LARGE SCALE GENOMIC DNA]</scope>
    <source>
        <strain evidence="2">DS831</strain>
    </source>
</reference>
<dbReference type="Proteomes" id="UP000034182">
    <property type="component" value="Unassembled WGS sequence"/>
</dbReference>
<dbReference type="EMBL" id="LAQI01000029">
    <property type="protein sequence ID" value="KKY26946.1"/>
    <property type="molecule type" value="Genomic_DNA"/>
</dbReference>
<proteinExistence type="predicted"/>
<evidence type="ECO:0000313" key="3">
    <source>
        <dbReference type="Proteomes" id="UP000034182"/>
    </source>
</evidence>
<name>A0A0G2EY05_9PEZI</name>
<organism evidence="2 3">
    <name type="scientific">Diplodia seriata</name>
    <dbReference type="NCBI Taxonomy" id="420778"/>
    <lineage>
        <taxon>Eukaryota</taxon>
        <taxon>Fungi</taxon>
        <taxon>Dikarya</taxon>
        <taxon>Ascomycota</taxon>
        <taxon>Pezizomycotina</taxon>
        <taxon>Dothideomycetes</taxon>
        <taxon>Dothideomycetes incertae sedis</taxon>
        <taxon>Botryosphaeriales</taxon>
        <taxon>Botryosphaeriaceae</taxon>
        <taxon>Diplodia</taxon>
    </lineage>
</organism>
<gene>
    <name evidence="2" type="ORF">UCDDS831_g00994</name>
</gene>
<feature type="region of interest" description="Disordered" evidence="1">
    <location>
        <begin position="107"/>
        <end position="136"/>
    </location>
</feature>
<dbReference type="AlphaFoldDB" id="A0A0G2EY05"/>
<reference evidence="2 3" key="1">
    <citation type="submission" date="2015-03" db="EMBL/GenBank/DDBJ databases">
        <authorList>
            <person name="Morales-Cruz A."/>
            <person name="Amrine K.C."/>
            <person name="Cantu D."/>
        </authorList>
    </citation>
    <scope>NUCLEOTIDE SEQUENCE [LARGE SCALE GENOMIC DNA]</scope>
    <source>
        <strain evidence="2">DS831</strain>
    </source>
</reference>
<evidence type="ECO:0000313" key="2">
    <source>
        <dbReference type="EMBL" id="KKY26946.1"/>
    </source>
</evidence>
<protein>
    <submittedName>
        <fullName evidence="2">Uncharacterized protein</fullName>
    </submittedName>
</protein>
<comment type="caution">
    <text evidence="2">The sequence shown here is derived from an EMBL/GenBank/DDBJ whole genome shotgun (WGS) entry which is preliminary data.</text>
</comment>